<evidence type="ECO:0000313" key="2">
    <source>
        <dbReference type="EMBL" id="BAS20883.1"/>
    </source>
</evidence>
<sequence>MSNNEIILDDSQMDYTDIKVLTNEEVAESNEEDVNGSADIIYYTTEFDLMSLIQRINDEEIIVPSFIKNKKISNEQSDKEGLKNFQRGFVWTLKQKQNLIDSILKGYPTPGIFLVFQKDETFLVLDGQQRLTTIMQFREGEFSVDTSSIQDVGFTVEDKYAAYKYSDLDKVLRRKFNNYRVGATVISDILPKSSGENLDTSPNVEDFIYSIFGRLNSGGTQLTPHEIRIAVYSGKLADEINNLNVNEKWRALYKGELQKRSRDHELISRIIAMYLRRDDYRGGQKEYLNKFYRIYRNLDSAEVQRAIKKFEQAIDIIHPLGPSLFRTPGTSNVNAAWTEALVASIMVVLDSLETYNSEKIQIAVRETQEDLMSKNKYEINGELKTIYDFITSNTASKTSYLGRFELCYSRLQENLK</sequence>
<organism evidence="2">
    <name type="scientific">Rothia mucilaginosa</name>
    <dbReference type="NCBI Taxonomy" id="43675"/>
    <lineage>
        <taxon>Bacteria</taxon>
        <taxon>Bacillati</taxon>
        <taxon>Actinomycetota</taxon>
        <taxon>Actinomycetes</taxon>
        <taxon>Micrococcales</taxon>
        <taxon>Micrococcaceae</taxon>
        <taxon>Rothia</taxon>
    </lineage>
</organism>
<dbReference type="PATRIC" id="fig|43675.28.peg.1673"/>
<name>A0A0K2S1B9_9MICC</name>
<accession>A0A0K2S1B9</accession>
<dbReference type="EMBL" id="AP014938">
    <property type="protein sequence ID" value="BAS20883.1"/>
    <property type="molecule type" value="Genomic_DNA"/>
</dbReference>
<proteinExistence type="predicted"/>
<dbReference type="Proteomes" id="UP000066203">
    <property type="component" value="Chromosome"/>
</dbReference>
<feature type="domain" description="GmrSD restriction endonucleases N-terminal" evidence="1">
    <location>
        <begin position="84"/>
        <end position="230"/>
    </location>
</feature>
<dbReference type="PANTHER" id="PTHR39639:SF1">
    <property type="entry name" value="DUF262 DOMAIN-CONTAINING PROTEIN"/>
    <property type="match status" value="1"/>
</dbReference>
<dbReference type="AlphaFoldDB" id="A0A0K2S1B9"/>
<gene>
    <name evidence="2" type="ORF">RM6536_1636</name>
</gene>
<dbReference type="Pfam" id="PF03235">
    <property type="entry name" value="GmrSD_N"/>
    <property type="match status" value="1"/>
</dbReference>
<protein>
    <recommendedName>
        <fullName evidence="1">GmrSD restriction endonucleases N-terminal domain-containing protein</fullName>
    </recommendedName>
</protein>
<evidence type="ECO:0000259" key="1">
    <source>
        <dbReference type="Pfam" id="PF03235"/>
    </source>
</evidence>
<dbReference type="RefSeq" id="WP_060824770.1">
    <property type="nucleotide sequence ID" value="NZ_AP014938.1"/>
</dbReference>
<evidence type="ECO:0000313" key="3">
    <source>
        <dbReference type="Proteomes" id="UP000066203"/>
    </source>
</evidence>
<dbReference type="InterPro" id="IPR004919">
    <property type="entry name" value="GmrSD_N"/>
</dbReference>
<reference evidence="3" key="1">
    <citation type="submission" date="2015-08" db="EMBL/GenBank/DDBJ databases">
        <title>Complete genome sequence of Rothia mucilaginosa strain NUM-Rm6536.</title>
        <authorList>
            <person name="Nambu T."/>
        </authorList>
    </citation>
    <scope>NUCLEOTIDE SEQUENCE [LARGE SCALE GENOMIC DNA]</scope>
    <source>
        <strain evidence="3">NUM-Rm6536</strain>
    </source>
</reference>
<dbReference type="PANTHER" id="PTHR39639">
    <property type="entry name" value="CHROMOSOME 16, WHOLE GENOME SHOTGUN SEQUENCE"/>
    <property type="match status" value="1"/>
</dbReference>